<dbReference type="InterPro" id="IPR010291">
    <property type="entry name" value="Ion_channel_UNC-93"/>
</dbReference>
<evidence type="ECO:0000256" key="4">
    <source>
        <dbReference type="ARBA" id="ARBA00023136"/>
    </source>
</evidence>
<comment type="caution">
    <text evidence="7">The sequence shown here is derived from an EMBL/GenBank/DDBJ whole genome shotgun (WGS) entry which is preliminary data.</text>
</comment>
<reference evidence="7" key="1">
    <citation type="submission" date="2023-01" db="EMBL/GenBank/DDBJ databases">
        <title>Genome assembly of the deep-sea coral Lophelia pertusa.</title>
        <authorList>
            <person name="Herrera S."/>
            <person name="Cordes E."/>
        </authorList>
    </citation>
    <scope>NUCLEOTIDE SEQUENCE</scope>
    <source>
        <strain evidence="7">USNM1676648</strain>
        <tissue evidence="7">Polyp</tissue>
    </source>
</reference>
<evidence type="ECO:0000256" key="1">
    <source>
        <dbReference type="ARBA" id="ARBA00004141"/>
    </source>
</evidence>
<name>A0A9X0CIV8_9CNID</name>
<evidence type="ECO:0000256" key="6">
    <source>
        <dbReference type="SAM" id="Phobius"/>
    </source>
</evidence>
<evidence type="ECO:0000256" key="2">
    <source>
        <dbReference type="ARBA" id="ARBA00022692"/>
    </source>
</evidence>
<accession>A0A9X0CIV8</accession>
<keyword evidence="5" id="KW-0325">Glycoprotein</keyword>
<keyword evidence="8" id="KW-1185">Reference proteome</keyword>
<organism evidence="7 8">
    <name type="scientific">Desmophyllum pertusum</name>
    <dbReference type="NCBI Taxonomy" id="174260"/>
    <lineage>
        <taxon>Eukaryota</taxon>
        <taxon>Metazoa</taxon>
        <taxon>Cnidaria</taxon>
        <taxon>Anthozoa</taxon>
        <taxon>Hexacorallia</taxon>
        <taxon>Scleractinia</taxon>
        <taxon>Caryophylliina</taxon>
        <taxon>Caryophylliidae</taxon>
        <taxon>Desmophyllum</taxon>
    </lineage>
</organism>
<dbReference type="EMBL" id="MU827778">
    <property type="protein sequence ID" value="KAJ7340343.1"/>
    <property type="molecule type" value="Genomic_DNA"/>
</dbReference>
<dbReference type="AlphaFoldDB" id="A0A9X0CIV8"/>
<proteinExistence type="predicted"/>
<dbReference type="PANTHER" id="PTHR23294:SF0">
    <property type="entry name" value="UNC93-LIKE PROTEIN MFSD11"/>
    <property type="match status" value="1"/>
</dbReference>
<evidence type="ECO:0000313" key="7">
    <source>
        <dbReference type="EMBL" id="KAJ7340343.1"/>
    </source>
</evidence>
<evidence type="ECO:0000256" key="5">
    <source>
        <dbReference type="ARBA" id="ARBA00023180"/>
    </source>
</evidence>
<keyword evidence="4 6" id="KW-0472">Membrane</keyword>
<comment type="subcellular location">
    <subcellularLocation>
        <location evidence="1">Membrane</location>
        <topology evidence="1">Multi-pass membrane protein</topology>
    </subcellularLocation>
</comment>
<dbReference type="Pfam" id="PF05978">
    <property type="entry name" value="UNC-93"/>
    <property type="match status" value="1"/>
</dbReference>
<dbReference type="GO" id="GO:0016020">
    <property type="term" value="C:membrane"/>
    <property type="evidence" value="ECO:0007669"/>
    <property type="project" value="UniProtKB-SubCell"/>
</dbReference>
<protein>
    <submittedName>
        <fullName evidence="7">DUF895 domain membrane protein</fullName>
    </submittedName>
</protein>
<keyword evidence="2 6" id="KW-0812">Transmembrane</keyword>
<dbReference type="InterPro" id="IPR051617">
    <property type="entry name" value="UNC-93-like_regulator"/>
</dbReference>
<sequence length="80" mass="9096">MQIYSILGSLYEDDSAPAFALFKFVQSLTAAIAFFYSQKLFLEWQLLILVISSLFGTIGFFQVEWKARRTANEGYVPISS</sequence>
<keyword evidence="3 6" id="KW-1133">Transmembrane helix</keyword>
<dbReference type="PANTHER" id="PTHR23294">
    <property type="entry name" value="ET TRANSLATION PRODUCT-RELATED"/>
    <property type="match status" value="1"/>
</dbReference>
<dbReference type="OrthoDB" id="196103at2759"/>
<feature type="transmembrane region" description="Helical" evidence="6">
    <location>
        <begin position="20"/>
        <end position="38"/>
    </location>
</feature>
<gene>
    <name evidence="7" type="primary">MFSD11_1</name>
    <name evidence="7" type="ORF">OS493_003083</name>
</gene>
<evidence type="ECO:0000256" key="3">
    <source>
        <dbReference type="ARBA" id="ARBA00022989"/>
    </source>
</evidence>
<dbReference type="Proteomes" id="UP001163046">
    <property type="component" value="Unassembled WGS sequence"/>
</dbReference>
<evidence type="ECO:0000313" key="8">
    <source>
        <dbReference type="Proteomes" id="UP001163046"/>
    </source>
</evidence>
<feature type="transmembrane region" description="Helical" evidence="6">
    <location>
        <begin position="44"/>
        <end position="63"/>
    </location>
</feature>